<name>A0A2P6MXB8_9EUKA</name>
<dbReference type="EMBL" id="MDYQ01000335">
    <property type="protein sequence ID" value="PRP76333.1"/>
    <property type="molecule type" value="Genomic_DNA"/>
</dbReference>
<dbReference type="InParanoid" id="A0A2P6MXB8"/>
<accession>A0A2P6MXB8</accession>
<evidence type="ECO:0000256" key="1">
    <source>
        <dbReference type="SAM" id="MobiDB-lite"/>
    </source>
</evidence>
<proteinExistence type="predicted"/>
<organism evidence="2 3">
    <name type="scientific">Planoprotostelium fungivorum</name>
    <dbReference type="NCBI Taxonomy" id="1890364"/>
    <lineage>
        <taxon>Eukaryota</taxon>
        <taxon>Amoebozoa</taxon>
        <taxon>Evosea</taxon>
        <taxon>Variosea</taxon>
        <taxon>Cavosteliida</taxon>
        <taxon>Cavosteliaceae</taxon>
        <taxon>Planoprotostelium</taxon>
    </lineage>
</organism>
<feature type="compositionally biased region" description="Basic and acidic residues" evidence="1">
    <location>
        <begin position="16"/>
        <end position="26"/>
    </location>
</feature>
<sequence>MFSEKTPIASGSGGHELGRVTEDSIRHQSLNSALKDSTNLDASDCTALSSLERGKRCGLSHEDIQWSQPRRHKVVSATEDIKWSQPQDVKVVSATEDTQWSQPQDVKVVLFVSTSPKTVSGSPTDLCSIRLSSF</sequence>
<evidence type="ECO:0000313" key="2">
    <source>
        <dbReference type="EMBL" id="PRP76333.1"/>
    </source>
</evidence>
<dbReference type="AlphaFoldDB" id="A0A2P6MXB8"/>
<dbReference type="Proteomes" id="UP000241769">
    <property type="component" value="Unassembled WGS sequence"/>
</dbReference>
<protein>
    <submittedName>
        <fullName evidence="2">Uncharacterized protein</fullName>
    </submittedName>
</protein>
<keyword evidence="3" id="KW-1185">Reference proteome</keyword>
<reference evidence="2 3" key="1">
    <citation type="journal article" date="2018" name="Genome Biol. Evol.">
        <title>Multiple Roots of Fruiting Body Formation in Amoebozoa.</title>
        <authorList>
            <person name="Hillmann F."/>
            <person name="Forbes G."/>
            <person name="Novohradska S."/>
            <person name="Ferling I."/>
            <person name="Riege K."/>
            <person name="Groth M."/>
            <person name="Westermann M."/>
            <person name="Marz M."/>
            <person name="Spaller T."/>
            <person name="Winckler T."/>
            <person name="Schaap P."/>
            <person name="Glockner G."/>
        </authorList>
    </citation>
    <scope>NUCLEOTIDE SEQUENCE [LARGE SCALE GENOMIC DNA]</scope>
    <source>
        <strain evidence="2 3">Jena</strain>
    </source>
</reference>
<feature type="region of interest" description="Disordered" evidence="1">
    <location>
        <begin position="1"/>
        <end position="33"/>
    </location>
</feature>
<gene>
    <name evidence="2" type="ORF">PROFUN_14456</name>
</gene>
<comment type="caution">
    <text evidence="2">The sequence shown here is derived from an EMBL/GenBank/DDBJ whole genome shotgun (WGS) entry which is preliminary data.</text>
</comment>
<evidence type="ECO:0000313" key="3">
    <source>
        <dbReference type="Proteomes" id="UP000241769"/>
    </source>
</evidence>